<reference evidence="2" key="1">
    <citation type="journal article" date="2014" name="Nat. Commun.">
        <title>The emerging biofuel crop Camelina sativa retains a highly undifferentiated hexaploid genome structure.</title>
        <authorList>
            <person name="Kagale S."/>
            <person name="Koh C."/>
            <person name="Nixon J."/>
            <person name="Bollina V."/>
            <person name="Clarke W.E."/>
            <person name="Tuteja R."/>
            <person name="Spillane C."/>
            <person name="Robinson S.J."/>
            <person name="Links M.G."/>
            <person name="Clarke C."/>
            <person name="Higgins E.E."/>
            <person name="Huebert T."/>
            <person name="Sharpe A.G."/>
            <person name="Parkin I.A."/>
        </authorList>
    </citation>
    <scope>NUCLEOTIDE SEQUENCE [LARGE SCALE GENOMIC DNA]</scope>
    <source>
        <strain evidence="2">cv. DH55</strain>
    </source>
</reference>
<evidence type="ECO:0000313" key="3">
    <source>
        <dbReference type="RefSeq" id="XP_010432242.1"/>
    </source>
</evidence>
<dbReference type="RefSeq" id="XP_010432242.1">
    <property type="nucleotide sequence ID" value="XM_010433940.1"/>
</dbReference>
<name>A0ABM0TVW8_CAMSA</name>
<keyword evidence="2" id="KW-1185">Reference proteome</keyword>
<evidence type="ECO:0000313" key="2">
    <source>
        <dbReference type="Proteomes" id="UP000694864"/>
    </source>
</evidence>
<dbReference type="PANTHER" id="PTHR47591">
    <property type="entry name" value="ZINC FINGER PROTEIN ZAT2-RELATED"/>
    <property type="match status" value="1"/>
</dbReference>
<feature type="region of interest" description="Disordered" evidence="1">
    <location>
        <begin position="1"/>
        <end position="28"/>
    </location>
</feature>
<feature type="compositionally biased region" description="Basic and acidic residues" evidence="1">
    <location>
        <begin position="1"/>
        <end position="11"/>
    </location>
</feature>
<proteinExistence type="predicted"/>
<dbReference type="GeneID" id="104716557"/>
<feature type="compositionally biased region" description="Basic and acidic residues" evidence="1">
    <location>
        <begin position="240"/>
        <end position="249"/>
    </location>
</feature>
<feature type="region of interest" description="Disordered" evidence="1">
    <location>
        <begin position="194"/>
        <end position="249"/>
    </location>
</feature>
<accession>A0ABM0TVW8</accession>
<gene>
    <name evidence="3" type="primary">LOC104716557</name>
</gene>
<dbReference type="Proteomes" id="UP000694864">
    <property type="component" value="Chromosome 10"/>
</dbReference>
<evidence type="ECO:0000256" key="1">
    <source>
        <dbReference type="SAM" id="MobiDB-lite"/>
    </source>
</evidence>
<protein>
    <submittedName>
        <fullName evidence="3">Uncharacterized protein LOC104716557</fullName>
    </submittedName>
</protein>
<organism evidence="2 3">
    <name type="scientific">Camelina sativa</name>
    <name type="common">False flax</name>
    <name type="synonym">Myagrum sativum</name>
    <dbReference type="NCBI Taxonomy" id="90675"/>
    <lineage>
        <taxon>Eukaryota</taxon>
        <taxon>Viridiplantae</taxon>
        <taxon>Streptophyta</taxon>
        <taxon>Embryophyta</taxon>
        <taxon>Tracheophyta</taxon>
        <taxon>Spermatophyta</taxon>
        <taxon>Magnoliopsida</taxon>
        <taxon>eudicotyledons</taxon>
        <taxon>Gunneridae</taxon>
        <taxon>Pentapetalae</taxon>
        <taxon>rosids</taxon>
        <taxon>malvids</taxon>
        <taxon>Brassicales</taxon>
        <taxon>Brassicaceae</taxon>
        <taxon>Camelineae</taxon>
        <taxon>Camelina</taxon>
    </lineage>
</organism>
<dbReference type="PANTHER" id="PTHR47591:SF13">
    <property type="entry name" value="OS02G0293900 PROTEIN"/>
    <property type="match status" value="1"/>
</dbReference>
<reference evidence="3" key="2">
    <citation type="submission" date="2025-08" db="UniProtKB">
        <authorList>
            <consortium name="RefSeq"/>
        </authorList>
    </citation>
    <scope>IDENTIFICATION</scope>
    <source>
        <tissue evidence="3">Leaf</tissue>
    </source>
</reference>
<sequence length="249" mass="25965">MSNPDERKLNCDEEEHESSDDSGYLSSDEKGEIHELVLALPALSLVESFNADETIRKEAAVAATLIVDAAKEAAGKKDHTVSGKGGFDGAPKDKIKIGRPHVLLEALAGVSGSTAVASTMDKEPIKKARKKGSTQLTNPPQGPPTCNICGIGFGSWKAVFGHLSLHKDRGYQGFLPPPTFNTAEEGFGGTVAAFSGGGGSSSGTRGLQIDLNVDPMEEDEGGSASGVTPKFDLNSSPPQEDGKEVDKAK</sequence>